<comment type="caution">
    <text evidence="1">The sequence shown here is derived from an EMBL/GenBank/DDBJ whole genome shotgun (WGS) entry which is preliminary data.</text>
</comment>
<gene>
    <name evidence="1" type="ORF">Adu01nite_01110</name>
</gene>
<proteinExistence type="predicted"/>
<dbReference type="EMBL" id="BOML01000002">
    <property type="protein sequence ID" value="GID98760.1"/>
    <property type="molecule type" value="Genomic_DNA"/>
</dbReference>
<sequence length="184" mass="19290">MRSRFVVLGAVALLALGGCDKKDKSADEALGPVDFVEQPAASAGGACILWDYDFIKSKIGIKFEVAASDQVDDTSTCVVQTVANDYPDLALSVVESTQADAKLFNSDLKPDKSTTLKGLGKAGYRLNTAAGGAHGPVIEIGWLSEAKQLQTLRYTFAKTAKAADVTAMNAKLLDLAKAMDTTAG</sequence>
<organism evidence="1 2">
    <name type="scientific">Paractinoplanes durhamensis</name>
    <dbReference type="NCBI Taxonomy" id="113563"/>
    <lineage>
        <taxon>Bacteria</taxon>
        <taxon>Bacillati</taxon>
        <taxon>Actinomycetota</taxon>
        <taxon>Actinomycetes</taxon>
        <taxon>Micromonosporales</taxon>
        <taxon>Micromonosporaceae</taxon>
        <taxon>Paractinoplanes</taxon>
    </lineage>
</organism>
<name>A0ABQ3YMJ1_9ACTN</name>
<evidence type="ECO:0000313" key="1">
    <source>
        <dbReference type="EMBL" id="GID98760.1"/>
    </source>
</evidence>
<protein>
    <submittedName>
        <fullName evidence="1">Uncharacterized protein</fullName>
    </submittedName>
</protein>
<reference evidence="1 2" key="1">
    <citation type="submission" date="2021-01" db="EMBL/GenBank/DDBJ databases">
        <title>Whole genome shotgun sequence of Actinoplanes durhamensis NBRC 14914.</title>
        <authorList>
            <person name="Komaki H."/>
            <person name="Tamura T."/>
        </authorList>
    </citation>
    <scope>NUCLEOTIDE SEQUENCE [LARGE SCALE GENOMIC DNA]</scope>
    <source>
        <strain evidence="1 2">NBRC 14914</strain>
    </source>
</reference>
<dbReference type="PROSITE" id="PS51257">
    <property type="entry name" value="PROKAR_LIPOPROTEIN"/>
    <property type="match status" value="1"/>
</dbReference>
<dbReference type="RefSeq" id="WP_239132014.1">
    <property type="nucleotide sequence ID" value="NZ_BAAATX010000008.1"/>
</dbReference>
<accession>A0ABQ3YMJ1</accession>
<evidence type="ECO:0000313" key="2">
    <source>
        <dbReference type="Proteomes" id="UP000637628"/>
    </source>
</evidence>
<dbReference type="Proteomes" id="UP000637628">
    <property type="component" value="Unassembled WGS sequence"/>
</dbReference>
<keyword evidence="2" id="KW-1185">Reference proteome</keyword>